<dbReference type="InterPro" id="IPR029063">
    <property type="entry name" value="SAM-dependent_MTases_sf"/>
</dbReference>
<evidence type="ECO:0000256" key="4">
    <source>
        <dbReference type="ARBA" id="ARBA00022679"/>
    </source>
</evidence>
<dbReference type="InterPro" id="IPR050082">
    <property type="entry name" value="RNA_methyltr_RlmE"/>
</dbReference>
<sequence length="367" mass="40802">MLTRRLIREFTDFALFGHPLKPQCLPSITRHKLLTSHLNRSAIPTSQYRGQIRNGSSSTRWKSRATRDTYSKEAKVQGLKSRAAFKLLEINEKYKFFKAGQTVVDLGYAPGSWSQVAVAKTAPNGRVVGIDILPVQPPKGVSTIQGNFLSAEVQKEVRAYVQDPARGRVRTRTISSPSETVEEQDLDELGKGYIDIERSAHLDTTTDDGLVTGRGAQEGGSMGGLVKGTGHLTVQGRDEAEGRVVDVVLSDMCAPWEQTTANWIKSVSNPYNRMMNTSGIGFRDHVGSMDLCLAALTFSFDTLRTGGHFVCKFYQGAEDKVFELRLRKLFEKVNREKPDSSRSESKEGFFVALRRKEGVAREDVLHD</sequence>
<organism evidence="8 9">
    <name type="scientific">Tothia fuscella</name>
    <dbReference type="NCBI Taxonomy" id="1048955"/>
    <lineage>
        <taxon>Eukaryota</taxon>
        <taxon>Fungi</taxon>
        <taxon>Dikarya</taxon>
        <taxon>Ascomycota</taxon>
        <taxon>Pezizomycotina</taxon>
        <taxon>Dothideomycetes</taxon>
        <taxon>Pleosporomycetidae</taxon>
        <taxon>Venturiales</taxon>
        <taxon>Cylindrosympodiaceae</taxon>
        <taxon>Tothia</taxon>
    </lineage>
</organism>
<dbReference type="GO" id="GO:0008650">
    <property type="term" value="F:rRNA (uridine-2'-O-)-methyltransferase activity"/>
    <property type="evidence" value="ECO:0007669"/>
    <property type="project" value="TreeGrafter"/>
</dbReference>
<evidence type="ECO:0000256" key="5">
    <source>
        <dbReference type="ARBA" id="ARBA00022691"/>
    </source>
</evidence>
<dbReference type="SUPFAM" id="SSF53335">
    <property type="entry name" value="S-adenosyl-L-methionine-dependent methyltransferases"/>
    <property type="match status" value="1"/>
</dbReference>
<keyword evidence="3" id="KW-0489">Methyltransferase</keyword>
<evidence type="ECO:0000256" key="1">
    <source>
        <dbReference type="ARBA" id="ARBA00009258"/>
    </source>
</evidence>
<evidence type="ECO:0000259" key="7">
    <source>
        <dbReference type="Pfam" id="PF01728"/>
    </source>
</evidence>
<keyword evidence="9" id="KW-1185">Reference proteome</keyword>
<proteinExistence type="inferred from homology"/>
<reference evidence="8" key="1">
    <citation type="journal article" date="2020" name="Stud. Mycol.">
        <title>101 Dothideomycetes genomes: a test case for predicting lifestyles and emergence of pathogens.</title>
        <authorList>
            <person name="Haridas S."/>
            <person name="Albert R."/>
            <person name="Binder M."/>
            <person name="Bloem J."/>
            <person name="Labutti K."/>
            <person name="Salamov A."/>
            <person name="Andreopoulos B."/>
            <person name="Baker S."/>
            <person name="Barry K."/>
            <person name="Bills G."/>
            <person name="Bluhm B."/>
            <person name="Cannon C."/>
            <person name="Castanera R."/>
            <person name="Culley D."/>
            <person name="Daum C."/>
            <person name="Ezra D."/>
            <person name="Gonzalez J."/>
            <person name="Henrissat B."/>
            <person name="Kuo A."/>
            <person name="Liang C."/>
            <person name="Lipzen A."/>
            <person name="Lutzoni F."/>
            <person name="Magnuson J."/>
            <person name="Mondo S."/>
            <person name="Nolan M."/>
            <person name="Ohm R."/>
            <person name="Pangilinan J."/>
            <person name="Park H.-J."/>
            <person name="Ramirez L."/>
            <person name="Alfaro M."/>
            <person name="Sun H."/>
            <person name="Tritt A."/>
            <person name="Yoshinaga Y."/>
            <person name="Zwiers L.-H."/>
            <person name="Turgeon B."/>
            <person name="Goodwin S."/>
            <person name="Spatafora J."/>
            <person name="Crous P."/>
            <person name="Grigoriev I."/>
        </authorList>
    </citation>
    <scope>NUCLEOTIDE SEQUENCE</scope>
    <source>
        <strain evidence="8">CBS 130266</strain>
    </source>
</reference>
<dbReference type="PANTHER" id="PTHR10920:SF18">
    <property type="entry name" value="RRNA METHYLTRANSFERASE 2, MITOCHONDRIAL"/>
    <property type="match status" value="1"/>
</dbReference>
<dbReference type="InterPro" id="IPR002877">
    <property type="entry name" value="RNA_MeTrfase_FtsJ_dom"/>
</dbReference>
<evidence type="ECO:0000256" key="3">
    <source>
        <dbReference type="ARBA" id="ARBA00022603"/>
    </source>
</evidence>
<dbReference type="OrthoDB" id="20105at2759"/>
<comment type="caution">
    <text evidence="8">The sequence shown here is derived from an EMBL/GenBank/DDBJ whole genome shotgun (WGS) entry which is preliminary data.</text>
</comment>
<dbReference type="AlphaFoldDB" id="A0A9P4P473"/>
<evidence type="ECO:0000256" key="6">
    <source>
        <dbReference type="ARBA" id="ARBA00041184"/>
    </source>
</evidence>
<dbReference type="Pfam" id="PF01728">
    <property type="entry name" value="FtsJ"/>
    <property type="match status" value="1"/>
</dbReference>
<dbReference type="EMBL" id="MU007011">
    <property type="protein sequence ID" value="KAF2436304.1"/>
    <property type="molecule type" value="Genomic_DNA"/>
</dbReference>
<dbReference type="Gene3D" id="3.40.50.150">
    <property type="entry name" value="Vaccinia Virus protein VP39"/>
    <property type="match status" value="1"/>
</dbReference>
<dbReference type="HAMAP" id="MF_01547">
    <property type="entry name" value="RNA_methyltr_E"/>
    <property type="match status" value="1"/>
</dbReference>
<keyword evidence="4" id="KW-0808">Transferase</keyword>
<keyword evidence="2" id="KW-0698">rRNA processing</keyword>
<dbReference type="Proteomes" id="UP000800235">
    <property type="component" value="Unassembled WGS sequence"/>
</dbReference>
<dbReference type="PANTHER" id="PTHR10920">
    <property type="entry name" value="RIBOSOMAL RNA METHYLTRANSFERASE"/>
    <property type="match status" value="1"/>
</dbReference>
<dbReference type="InterPro" id="IPR015507">
    <property type="entry name" value="rRNA-MeTfrase_E"/>
</dbReference>
<gene>
    <name evidence="8" type="ORF">EJ08DRAFT_579367</name>
</gene>
<dbReference type="GO" id="GO:0005739">
    <property type="term" value="C:mitochondrion"/>
    <property type="evidence" value="ECO:0007669"/>
    <property type="project" value="TreeGrafter"/>
</dbReference>
<protein>
    <recommendedName>
        <fullName evidence="6">rRNA methyltransferase 2, mitochondrial</fullName>
    </recommendedName>
</protein>
<feature type="domain" description="Ribosomal RNA methyltransferase FtsJ" evidence="7">
    <location>
        <begin position="80"/>
        <end position="355"/>
    </location>
</feature>
<evidence type="ECO:0000256" key="2">
    <source>
        <dbReference type="ARBA" id="ARBA00022552"/>
    </source>
</evidence>
<comment type="similarity">
    <text evidence="1">Belongs to the class I-like SAM-binding methyltransferase superfamily. RNA methyltransferase RlmE family.</text>
</comment>
<accession>A0A9P4P473</accession>
<keyword evidence="5" id="KW-0949">S-adenosyl-L-methionine</keyword>
<evidence type="ECO:0000313" key="8">
    <source>
        <dbReference type="EMBL" id="KAF2436304.1"/>
    </source>
</evidence>
<evidence type="ECO:0000313" key="9">
    <source>
        <dbReference type="Proteomes" id="UP000800235"/>
    </source>
</evidence>
<name>A0A9P4P473_9PEZI</name>